<evidence type="ECO:0000259" key="1">
    <source>
        <dbReference type="PROSITE" id="PS51186"/>
    </source>
</evidence>
<dbReference type="Gene3D" id="3.40.630.30">
    <property type="match status" value="1"/>
</dbReference>
<keyword evidence="2" id="KW-0808">Transferase</keyword>
<dbReference type="GO" id="GO:0016747">
    <property type="term" value="F:acyltransferase activity, transferring groups other than amino-acyl groups"/>
    <property type="evidence" value="ECO:0007669"/>
    <property type="project" value="InterPro"/>
</dbReference>
<gene>
    <name evidence="2" type="ORF">MNBD_ALPHA06-960</name>
</gene>
<organism evidence="2">
    <name type="scientific">hydrothermal vent metagenome</name>
    <dbReference type="NCBI Taxonomy" id="652676"/>
    <lineage>
        <taxon>unclassified sequences</taxon>
        <taxon>metagenomes</taxon>
        <taxon>ecological metagenomes</taxon>
    </lineage>
</organism>
<reference evidence="2" key="1">
    <citation type="submission" date="2018-06" db="EMBL/GenBank/DDBJ databases">
        <authorList>
            <person name="Zhirakovskaya E."/>
        </authorList>
    </citation>
    <scope>NUCLEOTIDE SEQUENCE</scope>
</reference>
<dbReference type="InterPro" id="IPR016181">
    <property type="entry name" value="Acyl_CoA_acyltransferase"/>
</dbReference>
<evidence type="ECO:0000313" key="2">
    <source>
        <dbReference type="EMBL" id="VAV87156.1"/>
    </source>
</evidence>
<dbReference type="PANTHER" id="PTHR43610:SF1">
    <property type="entry name" value="N-ACETYLTRANSFERASE DOMAIN-CONTAINING PROTEIN"/>
    <property type="match status" value="1"/>
</dbReference>
<sequence length="192" mass="21797">MDDPMQLVATPLSNAHLTLEPMTEAHREALRVVASDPDIWELSSMRGDGVYFDIWFDHLMAEQAKRNSISHVVVVKGKAIGHSAYLVITPQFSRVEIGWTWYQKDMRGTKVNPACKHLLLGHAFACGAERVELKTHHKNLHSQNAMLKMGAKKEGILRRHAKIWDGSYRDTVFFSVLQGEWPLVKAGLEKRL</sequence>
<feature type="domain" description="N-acetyltransferase" evidence="1">
    <location>
        <begin position="17"/>
        <end position="170"/>
    </location>
</feature>
<dbReference type="InterPro" id="IPR000182">
    <property type="entry name" value="GNAT_dom"/>
</dbReference>
<dbReference type="AlphaFoldDB" id="A0A3B0RE68"/>
<proteinExistence type="predicted"/>
<dbReference type="PANTHER" id="PTHR43610">
    <property type="entry name" value="BLL6696 PROTEIN"/>
    <property type="match status" value="1"/>
</dbReference>
<dbReference type="PROSITE" id="PS51186">
    <property type="entry name" value="GNAT"/>
    <property type="match status" value="1"/>
</dbReference>
<dbReference type="SUPFAM" id="SSF55729">
    <property type="entry name" value="Acyl-CoA N-acyltransferases (Nat)"/>
    <property type="match status" value="1"/>
</dbReference>
<accession>A0A3B0RE68</accession>
<dbReference type="Pfam" id="PF13302">
    <property type="entry name" value="Acetyltransf_3"/>
    <property type="match status" value="1"/>
</dbReference>
<protein>
    <submittedName>
        <fullName evidence="2">Acetyltransferase, GNAT family</fullName>
    </submittedName>
</protein>
<dbReference type="EMBL" id="UOEE01000029">
    <property type="protein sequence ID" value="VAV87156.1"/>
    <property type="molecule type" value="Genomic_DNA"/>
</dbReference>
<name>A0A3B0RE68_9ZZZZ</name>